<protein>
    <submittedName>
        <fullName evidence="2">Uncharacterized protein</fullName>
    </submittedName>
</protein>
<feature type="region of interest" description="Disordered" evidence="1">
    <location>
        <begin position="1"/>
        <end position="20"/>
    </location>
</feature>
<dbReference type="AlphaFoldDB" id="A0A917YVD7"/>
<comment type="caution">
    <text evidence="2">The sequence shown here is derived from an EMBL/GenBank/DDBJ whole genome shotgun (WGS) entry which is preliminary data.</text>
</comment>
<evidence type="ECO:0000313" key="3">
    <source>
        <dbReference type="Proteomes" id="UP000646523"/>
    </source>
</evidence>
<organism evidence="2 3">
    <name type="scientific">Nonomuraea cavernae</name>
    <dbReference type="NCBI Taxonomy" id="2045107"/>
    <lineage>
        <taxon>Bacteria</taxon>
        <taxon>Bacillati</taxon>
        <taxon>Actinomycetota</taxon>
        <taxon>Actinomycetes</taxon>
        <taxon>Streptosporangiales</taxon>
        <taxon>Streptosporangiaceae</taxon>
        <taxon>Nonomuraea</taxon>
    </lineage>
</organism>
<proteinExistence type="predicted"/>
<sequence length="75" mass="7597">MASRTRSAVAGLTPGSPFTTRETVLSATPAAEATSFIVGLTLGSLHLLEAGDPVLEGGKESQNNVIKSNTCPIVG</sequence>
<keyword evidence="3" id="KW-1185">Reference proteome</keyword>
<evidence type="ECO:0000256" key="1">
    <source>
        <dbReference type="SAM" id="MobiDB-lite"/>
    </source>
</evidence>
<evidence type="ECO:0000313" key="2">
    <source>
        <dbReference type="EMBL" id="GGO65327.1"/>
    </source>
</evidence>
<name>A0A917YVD7_9ACTN</name>
<accession>A0A917YVD7</accession>
<dbReference type="Proteomes" id="UP000646523">
    <property type="component" value="Unassembled WGS sequence"/>
</dbReference>
<reference evidence="2" key="2">
    <citation type="submission" date="2020-09" db="EMBL/GenBank/DDBJ databases">
        <authorList>
            <person name="Sun Q."/>
            <person name="Zhou Y."/>
        </authorList>
    </citation>
    <scope>NUCLEOTIDE SEQUENCE</scope>
    <source>
        <strain evidence="2">CGMCC 4.7368</strain>
    </source>
</reference>
<dbReference type="EMBL" id="BMNH01000003">
    <property type="protein sequence ID" value="GGO65327.1"/>
    <property type="molecule type" value="Genomic_DNA"/>
</dbReference>
<gene>
    <name evidence="2" type="ORF">GCM10012289_16760</name>
</gene>
<reference evidence="2" key="1">
    <citation type="journal article" date="2014" name="Int. J. Syst. Evol. Microbiol.">
        <title>Complete genome sequence of Corynebacterium casei LMG S-19264T (=DSM 44701T), isolated from a smear-ripened cheese.</title>
        <authorList>
            <consortium name="US DOE Joint Genome Institute (JGI-PGF)"/>
            <person name="Walter F."/>
            <person name="Albersmeier A."/>
            <person name="Kalinowski J."/>
            <person name="Ruckert C."/>
        </authorList>
    </citation>
    <scope>NUCLEOTIDE SEQUENCE</scope>
    <source>
        <strain evidence="2">CGMCC 4.7368</strain>
    </source>
</reference>